<accession>A0A6A6KRP7</accession>
<comment type="caution">
    <text evidence="2">The sequence shown here is derived from an EMBL/GenBank/DDBJ whole genome shotgun (WGS) entry which is preliminary data.</text>
</comment>
<dbReference type="Proteomes" id="UP000467840">
    <property type="component" value="Chromosome 2"/>
</dbReference>
<proteinExistence type="predicted"/>
<gene>
    <name evidence="2" type="ORF">GH714_016439</name>
</gene>
<organism evidence="2 3">
    <name type="scientific">Hevea brasiliensis</name>
    <name type="common">Para rubber tree</name>
    <name type="synonym">Siphonia brasiliensis</name>
    <dbReference type="NCBI Taxonomy" id="3981"/>
    <lineage>
        <taxon>Eukaryota</taxon>
        <taxon>Viridiplantae</taxon>
        <taxon>Streptophyta</taxon>
        <taxon>Embryophyta</taxon>
        <taxon>Tracheophyta</taxon>
        <taxon>Spermatophyta</taxon>
        <taxon>Magnoliopsida</taxon>
        <taxon>eudicotyledons</taxon>
        <taxon>Gunneridae</taxon>
        <taxon>Pentapetalae</taxon>
        <taxon>rosids</taxon>
        <taxon>fabids</taxon>
        <taxon>Malpighiales</taxon>
        <taxon>Euphorbiaceae</taxon>
        <taxon>Crotonoideae</taxon>
        <taxon>Micrandreae</taxon>
        <taxon>Hevea</taxon>
    </lineage>
</organism>
<protein>
    <submittedName>
        <fullName evidence="2">Uncharacterized protein</fullName>
    </submittedName>
</protein>
<name>A0A6A6KRP7_HEVBR</name>
<reference evidence="2 3" key="1">
    <citation type="journal article" date="2020" name="Mol. Plant">
        <title>The Chromosome-Based Rubber Tree Genome Provides New Insights into Spurge Genome Evolution and Rubber Biosynthesis.</title>
        <authorList>
            <person name="Liu J."/>
            <person name="Shi C."/>
            <person name="Shi C.C."/>
            <person name="Li W."/>
            <person name="Zhang Q.J."/>
            <person name="Zhang Y."/>
            <person name="Li K."/>
            <person name="Lu H.F."/>
            <person name="Shi C."/>
            <person name="Zhu S.T."/>
            <person name="Xiao Z.Y."/>
            <person name="Nan H."/>
            <person name="Yue Y."/>
            <person name="Zhu X.G."/>
            <person name="Wu Y."/>
            <person name="Hong X.N."/>
            <person name="Fan G.Y."/>
            <person name="Tong Y."/>
            <person name="Zhang D."/>
            <person name="Mao C.L."/>
            <person name="Liu Y.L."/>
            <person name="Hao S.J."/>
            <person name="Liu W.Q."/>
            <person name="Lv M.Q."/>
            <person name="Zhang H.B."/>
            <person name="Liu Y."/>
            <person name="Hu-Tang G.R."/>
            <person name="Wang J.P."/>
            <person name="Wang J.H."/>
            <person name="Sun Y.H."/>
            <person name="Ni S.B."/>
            <person name="Chen W.B."/>
            <person name="Zhang X.C."/>
            <person name="Jiao Y.N."/>
            <person name="Eichler E.E."/>
            <person name="Li G.H."/>
            <person name="Liu X."/>
            <person name="Gao L.Z."/>
        </authorList>
    </citation>
    <scope>NUCLEOTIDE SEQUENCE [LARGE SCALE GENOMIC DNA]</scope>
    <source>
        <strain evidence="3">cv. GT1</strain>
        <tissue evidence="2">Leaf</tissue>
    </source>
</reference>
<sequence length="245" mass="27710">MEDGRKTNASLSELDTHHMTALEISVPKASILPEVSVFRNLERFKICVGCTNEIVADRNYAKVLQLRDDASDIKETGMKVLMGKAEVLNLIEVINMKEAKATKNSSLDCITTYVKIVFKLIHNHISFDWPSLERFTLDDCPKMEKLCSAIPDSSTLKNSIQRGSDIFIRGIPCYYWSTQFYGRDAFPEVIKFEAIVANDESDSPEYEVDEVDDESDSSKHEVDEVDDESDSSRHEVDGVSDVRQL</sequence>
<dbReference type="AlphaFoldDB" id="A0A6A6KRP7"/>
<keyword evidence="3" id="KW-1185">Reference proteome</keyword>
<feature type="compositionally biased region" description="Acidic residues" evidence="1">
    <location>
        <begin position="200"/>
        <end position="215"/>
    </location>
</feature>
<dbReference type="EMBL" id="JAAGAX010000015">
    <property type="protein sequence ID" value="KAF2290905.1"/>
    <property type="molecule type" value="Genomic_DNA"/>
</dbReference>
<feature type="region of interest" description="Disordered" evidence="1">
    <location>
        <begin position="200"/>
        <end position="245"/>
    </location>
</feature>
<evidence type="ECO:0000256" key="1">
    <source>
        <dbReference type="SAM" id="MobiDB-lite"/>
    </source>
</evidence>
<evidence type="ECO:0000313" key="3">
    <source>
        <dbReference type="Proteomes" id="UP000467840"/>
    </source>
</evidence>
<evidence type="ECO:0000313" key="2">
    <source>
        <dbReference type="EMBL" id="KAF2290905.1"/>
    </source>
</evidence>